<evidence type="ECO:0000256" key="2">
    <source>
        <dbReference type="ARBA" id="ARBA00022512"/>
    </source>
</evidence>
<dbReference type="CDD" id="cd00063">
    <property type="entry name" value="FN3"/>
    <property type="match status" value="1"/>
</dbReference>
<feature type="chain" id="PRO_5011438967" evidence="6">
    <location>
        <begin position="27"/>
        <end position="601"/>
    </location>
</feature>
<evidence type="ECO:0000256" key="4">
    <source>
        <dbReference type="ARBA" id="ARBA00022729"/>
    </source>
</evidence>
<dbReference type="InterPro" id="IPR013783">
    <property type="entry name" value="Ig-like_fold"/>
</dbReference>
<evidence type="ECO:0000256" key="6">
    <source>
        <dbReference type="SAM" id="SignalP"/>
    </source>
</evidence>
<dbReference type="PANTHER" id="PTHR31018:SF3">
    <property type="entry name" value="RECEPTOR PROTEIN-TYROSINE KINASE"/>
    <property type="match status" value="1"/>
</dbReference>
<sequence>MHISKTKLTKHLLLFVSIFISSCSSGEDPESPIPETPSNATCDGTISLALQGIGSDYINLSWTTDGDFSTFDIEYGAKGFALGQGTRLQATTTSIELQSLEPNSEYDVYVRGLCSESNGQWTTASTYLTYKDENIFEGNVSLNNQDEVDAFGANGYTKINGNLIISGFWNPVEPYIVDLSSLETISEITGALSIEANTKLELLDGLDNVEYVGQLWLTLNPELASIEALSSLKEITGYYDMENVEYPALLRVQSCSKLTNLEPLHNIPEVDYLILESNNELTNINGLRGITNVTKDVNIRSNLKLKSLNGLNQLTTVGENFYLSNPELISLEGLENLGTVGKTMELLGNNKLISIAEIDNLEYVDELIIVSVENLESLEGINLNAIQNRLALASIGGFTDFTGISGDITSASIEITNCYNLSYLTGLESLESAGQIYLSGNSELKNLVGLQGLTTIDNQLHIEGNNQITSLNGLENLASVNDIELINNYSLDNIAALAGLNNVVSNIDISDNYNLSSLEGLENIADVNRIIIYRNNVLENLSGMEGVRSVQDRVLINYNNSLSDFCALGDLFSIGGFSGEWFVNGNILNPTIEDMQNGICN</sequence>
<dbReference type="SUPFAM" id="SSF52058">
    <property type="entry name" value="L domain-like"/>
    <property type="match status" value="2"/>
</dbReference>
<name>A0A1H2S6W5_9FLAO</name>
<comment type="subcellular location">
    <subcellularLocation>
        <location evidence="1">Secreted</location>
        <location evidence="1">Cell wall</location>
    </subcellularLocation>
</comment>
<dbReference type="Gene3D" id="3.80.20.20">
    <property type="entry name" value="Receptor L-domain"/>
    <property type="match status" value="1"/>
</dbReference>
<dbReference type="PROSITE" id="PS51257">
    <property type="entry name" value="PROKAR_LIPOPROTEIN"/>
    <property type="match status" value="1"/>
</dbReference>
<reference evidence="9" key="1">
    <citation type="submission" date="2016-10" db="EMBL/GenBank/DDBJ databases">
        <authorList>
            <person name="Varghese N."/>
            <person name="Submissions S."/>
        </authorList>
    </citation>
    <scope>NUCLEOTIDE SEQUENCE [LARGE SCALE GENOMIC DNA]</scope>
    <source>
        <strain evidence="9">DSM 25030</strain>
    </source>
</reference>
<protein>
    <submittedName>
        <fullName evidence="8">Fibronectin type III domain-containing protein</fullName>
    </submittedName>
</protein>
<gene>
    <name evidence="8" type="ORF">SAMN04487892_0958</name>
</gene>
<keyword evidence="2" id="KW-0134">Cell wall</keyword>
<evidence type="ECO:0000256" key="1">
    <source>
        <dbReference type="ARBA" id="ARBA00004191"/>
    </source>
</evidence>
<dbReference type="Gene3D" id="3.80.10.10">
    <property type="entry name" value="Ribonuclease Inhibitor"/>
    <property type="match status" value="1"/>
</dbReference>
<dbReference type="InterPro" id="IPR003961">
    <property type="entry name" value="FN3_dom"/>
</dbReference>
<evidence type="ECO:0000313" key="8">
    <source>
        <dbReference type="EMBL" id="SDW27422.1"/>
    </source>
</evidence>
<dbReference type="STRING" id="1073328.SAMN05216294_2312"/>
<keyword evidence="3" id="KW-0964">Secreted</keyword>
<evidence type="ECO:0000259" key="7">
    <source>
        <dbReference type="PROSITE" id="PS50853"/>
    </source>
</evidence>
<evidence type="ECO:0000313" key="9">
    <source>
        <dbReference type="Proteomes" id="UP000199592"/>
    </source>
</evidence>
<dbReference type="SUPFAM" id="SSF49265">
    <property type="entry name" value="Fibronectin type III"/>
    <property type="match status" value="1"/>
</dbReference>
<dbReference type="PROSITE" id="PS50853">
    <property type="entry name" value="FN3"/>
    <property type="match status" value="1"/>
</dbReference>
<dbReference type="PANTHER" id="PTHR31018">
    <property type="entry name" value="SPORULATION-SPECIFIC PROTEIN-RELATED"/>
    <property type="match status" value="1"/>
</dbReference>
<accession>A0A1H2S6W5</accession>
<dbReference type="InterPro" id="IPR036941">
    <property type="entry name" value="Rcpt_L-dom_sf"/>
</dbReference>
<dbReference type="Gene3D" id="2.60.40.10">
    <property type="entry name" value="Immunoglobulins"/>
    <property type="match status" value="1"/>
</dbReference>
<dbReference type="AlphaFoldDB" id="A0A1H2S6W5"/>
<dbReference type="InterPro" id="IPR051648">
    <property type="entry name" value="CWI-Assembly_Regulator"/>
</dbReference>
<keyword evidence="4 6" id="KW-0732">Signal</keyword>
<dbReference type="InterPro" id="IPR032675">
    <property type="entry name" value="LRR_dom_sf"/>
</dbReference>
<dbReference type="GO" id="GO:0030313">
    <property type="term" value="C:cell envelope"/>
    <property type="evidence" value="ECO:0007669"/>
    <property type="project" value="UniProtKB-SubCell"/>
</dbReference>
<evidence type="ECO:0000256" key="5">
    <source>
        <dbReference type="ARBA" id="ARBA00023180"/>
    </source>
</evidence>
<dbReference type="InterPro" id="IPR036116">
    <property type="entry name" value="FN3_sf"/>
</dbReference>
<feature type="domain" description="Fibronectin type-III" evidence="7">
    <location>
        <begin position="44"/>
        <end position="132"/>
    </location>
</feature>
<dbReference type="Pfam" id="PF00041">
    <property type="entry name" value="fn3"/>
    <property type="match status" value="1"/>
</dbReference>
<dbReference type="Proteomes" id="UP000199592">
    <property type="component" value="Unassembled WGS sequence"/>
</dbReference>
<dbReference type="EMBL" id="FNMY01000001">
    <property type="protein sequence ID" value="SDW27422.1"/>
    <property type="molecule type" value="Genomic_DNA"/>
</dbReference>
<organism evidence="8 9">
    <name type="scientific">Flagellimonas zhangzhouensis</name>
    <dbReference type="NCBI Taxonomy" id="1073328"/>
    <lineage>
        <taxon>Bacteria</taxon>
        <taxon>Pseudomonadati</taxon>
        <taxon>Bacteroidota</taxon>
        <taxon>Flavobacteriia</taxon>
        <taxon>Flavobacteriales</taxon>
        <taxon>Flavobacteriaceae</taxon>
        <taxon>Flagellimonas</taxon>
    </lineage>
</organism>
<feature type="signal peptide" evidence="6">
    <location>
        <begin position="1"/>
        <end position="26"/>
    </location>
</feature>
<keyword evidence="5" id="KW-0325">Glycoprotein</keyword>
<dbReference type="OrthoDB" id="9765957at2"/>
<dbReference type="RefSeq" id="WP_090295826.1">
    <property type="nucleotide sequence ID" value="NZ_FNKI01000002.1"/>
</dbReference>
<keyword evidence="9" id="KW-1185">Reference proteome</keyword>
<proteinExistence type="predicted"/>
<evidence type="ECO:0000256" key="3">
    <source>
        <dbReference type="ARBA" id="ARBA00022525"/>
    </source>
</evidence>